<keyword evidence="1" id="KW-0812">Transmembrane</keyword>
<feature type="transmembrane region" description="Helical" evidence="1">
    <location>
        <begin position="119"/>
        <end position="138"/>
    </location>
</feature>
<keyword evidence="1" id="KW-1133">Transmembrane helix</keyword>
<dbReference type="AlphaFoldDB" id="A0A182E7Y4"/>
<evidence type="ECO:0000256" key="1">
    <source>
        <dbReference type="SAM" id="Phobius"/>
    </source>
</evidence>
<accession>A0A182E7Y4</accession>
<dbReference type="WBParaSite" id="nOo.2.0.1.t04133-RA">
    <property type="protein sequence ID" value="nOo.2.0.1.t04133-RA"/>
    <property type="gene ID" value="nOo.2.0.1.g04133"/>
</dbReference>
<protein>
    <submittedName>
        <fullName evidence="4">Transmembrane protein 138</fullName>
    </submittedName>
</protein>
<feature type="transmembrane region" description="Helical" evidence="1">
    <location>
        <begin position="56"/>
        <end position="82"/>
    </location>
</feature>
<evidence type="ECO:0000313" key="3">
    <source>
        <dbReference type="Proteomes" id="UP000271087"/>
    </source>
</evidence>
<keyword evidence="3" id="KW-1185">Reference proteome</keyword>
<organism evidence="4">
    <name type="scientific">Onchocerca ochengi</name>
    <name type="common">Filarial nematode worm</name>
    <dbReference type="NCBI Taxonomy" id="42157"/>
    <lineage>
        <taxon>Eukaryota</taxon>
        <taxon>Metazoa</taxon>
        <taxon>Ecdysozoa</taxon>
        <taxon>Nematoda</taxon>
        <taxon>Chromadorea</taxon>
        <taxon>Rhabditida</taxon>
        <taxon>Spirurina</taxon>
        <taxon>Spiruromorpha</taxon>
        <taxon>Filarioidea</taxon>
        <taxon>Onchocercidae</taxon>
        <taxon>Onchocerca</taxon>
    </lineage>
</organism>
<dbReference type="EMBL" id="UYRW01000882">
    <property type="protein sequence ID" value="VDK71859.1"/>
    <property type="molecule type" value="Genomic_DNA"/>
</dbReference>
<dbReference type="OrthoDB" id="5824408at2759"/>
<feature type="transmembrane region" description="Helical" evidence="1">
    <location>
        <begin position="28"/>
        <end position="50"/>
    </location>
</feature>
<proteinExistence type="predicted"/>
<gene>
    <name evidence="2" type="ORF">NOO_LOCUS4133</name>
</gene>
<keyword evidence="1" id="KW-0472">Membrane</keyword>
<reference evidence="2 3" key="2">
    <citation type="submission" date="2018-08" db="EMBL/GenBank/DDBJ databases">
        <authorList>
            <person name="Laetsch R D."/>
            <person name="Stevens L."/>
            <person name="Kumar S."/>
            <person name="Blaxter L. M."/>
        </authorList>
    </citation>
    <scope>NUCLEOTIDE SEQUENCE [LARGE SCALE GENOMIC DNA]</scope>
</reference>
<dbReference type="Proteomes" id="UP000271087">
    <property type="component" value="Unassembled WGS sequence"/>
</dbReference>
<reference evidence="4" key="1">
    <citation type="submission" date="2016-06" db="UniProtKB">
        <authorList>
            <consortium name="WormBaseParasite"/>
        </authorList>
    </citation>
    <scope>IDENTIFICATION</scope>
</reference>
<feature type="transmembrane region" description="Helical" evidence="1">
    <location>
        <begin position="89"/>
        <end position="107"/>
    </location>
</feature>
<name>A0A182E7Y4_ONCOC</name>
<sequence>MCLPELSEDDSEEYEVCCGALHSYVASVFFCVIDFWSMFAMFFLIAFFHYDDPLTWLVMVPLFVLYISFISFLSGPIGLYLGHGLLITIYYYRIILMFIFDLIWLVISFKERKTILDTVFLILWLLTALTYCVALYIHRKTYKFFKTRWIGYDDGDLTFAAKLRAQGLPIAAYNMREYFASINLKHESERQQSKEIATAKMAKKD</sequence>
<evidence type="ECO:0000313" key="4">
    <source>
        <dbReference type="WBParaSite" id="nOo.2.0.1.t04133-RA"/>
    </source>
</evidence>
<evidence type="ECO:0000313" key="2">
    <source>
        <dbReference type="EMBL" id="VDK71859.1"/>
    </source>
</evidence>